<accession>T1K1C4</accession>
<dbReference type="Pfam" id="PF00907">
    <property type="entry name" value="T-box"/>
    <property type="match status" value="1"/>
</dbReference>
<evidence type="ECO:0000256" key="7">
    <source>
        <dbReference type="SAM" id="MobiDB-lite"/>
    </source>
</evidence>
<reference evidence="10" key="1">
    <citation type="submission" date="2011-08" db="EMBL/GenBank/DDBJ databases">
        <authorList>
            <person name="Rombauts S."/>
        </authorList>
    </citation>
    <scope>NUCLEOTIDE SEQUENCE</scope>
    <source>
        <strain evidence="10">London</strain>
    </source>
</reference>
<protein>
    <recommendedName>
        <fullName evidence="8">T-box domain-containing protein</fullName>
    </recommendedName>
</protein>
<dbReference type="GO" id="GO:0000981">
    <property type="term" value="F:DNA-binding transcription factor activity, RNA polymerase II-specific"/>
    <property type="evidence" value="ECO:0007669"/>
    <property type="project" value="TreeGrafter"/>
</dbReference>
<dbReference type="STRING" id="32264.T1K1C4"/>
<dbReference type="SMART" id="SM00425">
    <property type="entry name" value="TBOX"/>
    <property type="match status" value="1"/>
</dbReference>
<dbReference type="GO" id="GO:0001708">
    <property type="term" value="P:cell fate specification"/>
    <property type="evidence" value="ECO:0007669"/>
    <property type="project" value="TreeGrafter"/>
</dbReference>
<keyword evidence="10" id="KW-1185">Reference proteome</keyword>
<dbReference type="OMA" id="CDLDECR"/>
<dbReference type="PANTHER" id="PTHR11267:SF195">
    <property type="entry name" value="OPTOMOTOR-BLIND-RELATED-GENE-1, ISOFORM A"/>
    <property type="match status" value="1"/>
</dbReference>
<evidence type="ECO:0000256" key="2">
    <source>
        <dbReference type="ARBA" id="ARBA00023015"/>
    </source>
</evidence>
<dbReference type="eggNOG" id="KOG3586">
    <property type="taxonomic scope" value="Eukaryota"/>
</dbReference>
<dbReference type="InterPro" id="IPR036960">
    <property type="entry name" value="T-box_sf"/>
</dbReference>
<feature type="domain" description="T-box" evidence="8">
    <location>
        <begin position="219"/>
        <end position="401"/>
    </location>
</feature>
<dbReference type="PROSITE" id="PS50252">
    <property type="entry name" value="TBOX_3"/>
    <property type="match status" value="1"/>
</dbReference>
<dbReference type="OrthoDB" id="7442607at2759"/>
<organism evidence="9 10">
    <name type="scientific">Tetranychus urticae</name>
    <name type="common">Two-spotted spider mite</name>
    <dbReference type="NCBI Taxonomy" id="32264"/>
    <lineage>
        <taxon>Eukaryota</taxon>
        <taxon>Metazoa</taxon>
        <taxon>Ecdysozoa</taxon>
        <taxon>Arthropoda</taxon>
        <taxon>Chelicerata</taxon>
        <taxon>Arachnida</taxon>
        <taxon>Acari</taxon>
        <taxon>Acariformes</taxon>
        <taxon>Trombidiformes</taxon>
        <taxon>Prostigmata</taxon>
        <taxon>Eleutherengona</taxon>
        <taxon>Raphignathae</taxon>
        <taxon>Tetranychoidea</taxon>
        <taxon>Tetranychidae</taxon>
        <taxon>Tetranychus</taxon>
    </lineage>
</organism>
<keyword evidence="5 6" id="KW-0539">Nucleus</keyword>
<keyword evidence="3 6" id="KW-0238">DNA-binding</keyword>
<dbReference type="InterPro" id="IPR046360">
    <property type="entry name" value="T-box_DNA-bd"/>
</dbReference>
<dbReference type="FunFam" id="2.60.40.820:FF:000006">
    <property type="entry name" value="T-box transcription factor"/>
    <property type="match status" value="1"/>
</dbReference>
<dbReference type="SUPFAM" id="SSF49417">
    <property type="entry name" value="p53-like transcription factors"/>
    <property type="match status" value="1"/>
</dbReference>
<dbReference type="GO" id="GO:0005634">
    <property type="term" value="C:nucleus"/>
    <property type="evidence" value="ECO:0007669"/>
    <property type="project" value="UniProtKB-SubCell"/>
</dbReference>
<dbReference type="AlphaFoldDB" id="T1K1C4"/>
<keyword evidence="4" id="KW-0804">Transcription</keyword>
<evidence type="ECO:0000313" key="9">
    <source>
        <dbReference type="EnsemblMetazoa" id="tetur04g00890.1"/>
    </source>
</evidence>
<dbReference type="HOGENOM" id="CLU_676748_0_0_1"/>
<dbReference type="GO" id="GO:0045893">
    <property type="term" value="P:positive regulation of DNA-templated transcription"/>
    <property type="evidence" value="ECO:0007669"/>
    <property type="project" value="InterPro"/>
</dbReference>
<evidence type="ECO:0000256" key="3">
    <source>
        <dbReference type="ARBA" id="ARBA00023125"/>
    </source>
</evidence>
<evidence type="ECO:0000259" key="8">
    <source>
        <dbReference type="PROSITE" id="PS50252"/>
    </source>
</evidence>
<dbReference type="InterPro" id="IPR001699">
    <property type="entry name" value="TF_T-box"/>
</dbReference>
<dbReference type="PRINTS" id="PR00937">
    <property type="entry name" value="TBOX"/>
</dbReference>
<sequence>MFYSDRENQSFFSNYYQGYHLHTHYGSMGTTELTSSPSHSSYQLIGNLDKSTSRSSFWDQGPNDMFPLSPEVHENAIQTHDPAQEQLVHRPISESISENECKNVNLQVSQKMKEPICSKVNGKSDECPSMQVTSHELTHHLHGQLNESHEIKYLNVNSLDEMERQSLTLNLDAMSTSTCSSNSTSPTVEPTLTSSPSSTSSFSSKPELHRKLWQVKAILEMKCLWDEFNALGTEMIVTKAGRRMFPTFQVKLKGMCPDSDYILMMDFLPVDEKRYRYAFHSSSWIVAGKADPSAPPRIHIHPDSPAKGSHWMKQVISFDKVKLTNNQLDDNGHIILNSMHRFQPRFHVLYLATEDEDCFSTENFKTFIFQETSFMAVTAYQNHRITQLKIASNPFAKGFRDCDMDEW</sequence>
<dbReference type="InterPro" id="IPR018186">
    <property type="entry name" value="TF_T-box_CS"/>
</dbReference>
<dbReference type="Proteomes" id="UP000015104">
    <property type="component" value="Unassembled WGS sequence"/>
</dbReference>
<dbReference type="CDD" id="cd20187">
    <property type="entry name" value="T-box_TBX1_10-like"/>
    <property type="match status" value="1"/>
</dbReference>
<reference evidence="9" key="2">
    <citation type="submission" date="2015-06" db="UniProtKB">
        <authorList>
            <consortium name="EnsemblMetazoa"/>
        </authorList>
    </citation>
    <scope>IDENTIFICATION</scope>
</reference>
<comment type="subcellular location">
    <subcellularLocation>
        <location evidence="1 6">Nucleus</location>
    </subcellularLocation>
</comment>
<comment type="caution">
    <text evidence="6">Lacks conserved residue(s) required for the propagation of feature annotation.</text>
</comment>
<dbReference type="InterPro" id="IPR008967">
    <property type="entry name" value="p53-like_TF_DNA-bd_sf"/>
</dbReference>
<dbReference type="Gene3D" id="2.60.40.820">
    <property type="entry name" value="Transcription factor, T-box"/>
    <property type="match status" value="1"/>
</dbReference>
<evidence type="ECO:0000256" key="5">
    <source>
        <dbReference type="ARBA" id="ARBA00023242"/>
    </source>
</evidence>
<dbReference type="PROSITE" id="PS01283">
    <property type="entry name" value="TBOX_1"/>
    <property type="match status" value="1"/>
</dbReference>
<dbReference type="EnsemblMetazoa" id="tetur04g00890.1">
    <property type="protein sequence ID" value="tetur04g00890.1"/>
    <property type="gene ID" value="tetur04g00890"/>
</dbReference>
<keyword evidence="2" id="KW-0805">Transcription regulation</keyword>
<dbReference type="GO" id="GO:0000978">
    <property type="term" value="F:RNA polymerase II cis-regulatory region sequence-specific DNA binding"/>
    <property type="evidence" value="ECO:0007669"/>
    <property type="project" value="InterPro"/>
</dbReference>
<evidence type="ECO:0000256" key="6">
    <source>
        <dbReference type="PROSITE-ProRule" id="PRU00201"/>
    </source>
</evidence>
<dbReference type="EMBL" id="CAEY01001351">
    <property type="status" value="NOT_ANNOTATED_CDS"/>
    <property type="molecule type" value="Genomic_DNA"/>
</dbReference>
<dbReference type="GO" id="GO:0000785">
    <property type="term" value="C:chromatin"/>
    <property type="evidence" value="ECO:0007669"/>
    <property type="project" value="TreeGrafter"/>
</dbReference>
<evidence type="ECO:0000256" key="1">
    <source>
        <dbReference type="ARBA" id="ARBA00004123"/>
    </source>
</evidence>
<gene>
    <name evidence="9" type="primary">107359816</name>
</gene>
<dbReference type="PROSITE" id="PS01264">
    <property type="entry name" value="TBOX_2"/>
    <property type="match status" value="1"/>
</dbReference>
<feature type="region of interest" description="Disordered" evidence="7">
    <location>
        <begin position="175"/>
        <end position="204"/>
    </location>
</feature>
<proteinExistence type="predicted"/>
<evidence type="ECO:0000256" key="4">
    <source>
        <dbReference type="ARBA" id="ARBA00023163"/>
    </source>
</evidence>
<dbReference type="KEGG" id="tut:107359816"/>
<name>T1K1C4_TETUR</name>
<dbReference type="PANTHER" id="PTHR11267">
    <property type="entry name" value="T-BOX PROTEIN-RELATED"/>
    <property type="match status" value="1"/>
</dbReference>
<evidence type="ECO:0000313" key="10">
    <source>
        <dbReference type="Proteomes" id="UP000015104"/>
    </source>
</evidence>